<dbReference type="Gene3D" id="1.25.40.10">
    <property type="entry name" value="Tetratricopeptide repeat domain"/>
    <property type="match status" value="2"/>
</dbReference>
<gene>
    <name evidence="2" type="ORF">ADEAN_000840600</name>
</gene>
<reference evidence="2 3" key="1">
    <citation type="submission" date="2020-08" db="EMBL/GenBank/DDBJ databases">
        <authorList>
            <person name="Newling K."/>
            <person name="Davey J."/>
            <person name="Forrester S."/>
        </authorList>
    </citation>
    <scope>NUCLEOTIDE SEQUENCE [LARGE SCALE GENOMIC DNA]</scope>
    <source>
        <strain evidence="3">Crithidia deanei Carvalho (ATCC PRA-265)</strain>
    </source>
</reference>
<accession>A0A7G2CRS3</accession>
<feature type="repeat" description="PPR" evidence="1">
    <location>
        <begin position="457"/>
        <end position="492"/>
    </location>
</feature>
<dbReference type="Proteomes" id="UP000515908">
    <property type="component" value="Chromosome 19"/>
</dbReference>
<dbReference type="InterPro" id="IPR002885">
    <property type="entry name" value="PPR_rpt"/>
</dbReference>
<protein>
    <submittedName>
        <fullName evidence="2">Pentatricopeptide repeat domain containing protein, putative</fullName>
    </submittedName>
</protein>
<dbReference type="GO" id="GO:0003729">
    <property type="term" value="F:mRNA binding"/>
    <property type="evidence" value="ECO:0007669"/>
    <property type="project" value="TreeGrafter"/>
</dbReference>
<organism evidence="2 3">
    <name type="scientific">Angomonas deanei</name>
    <dbReference type="NCBI Taxonomy" id="59799"/>
    <lineage>
        <taxon>Eukaryota</taxon>
        <taxon>Discoba</taxon>
        <taxon>Euglenozoa</taxon>
        <taxon>Kinetoplastea</taxon>
        <taxon>Metakinetoplastina</taxon>
        <taxon>Trypanosomatida</taxon>
        <taxon>Trypanosomatidae</taxon>
        <taxon>Strigomonadinae</taxon>
        <taxon>Angomonas</taxon>
    </lineage>
</organism>
<dbReference type="PANTHER" id="PTHR47938:SF35">
    <property type="entry name" value="PENTATRICOPEPTIDE REPEAT-CONTAINING PROTEIN 4, MITOCHONDRIAL-RELATED"/>
    <property type="match status" value="1"/>
</dbReference>
<dbReference type="PROSITE" id="PS51375">
    <property type="entry name" value="PPR"/>
    <property type="match status" value="1"/>
</dbReference>
<evidence type="ECO:0000313" key="3">
    <source>
        <dbReference type="Proteomes" id="UP000515908"/>
    </source>
</evidence>
<evidence type="ECO:0000256" key="1">
    <source>
        <dbReference type="PROSITE-ProRule" id="PRU00708"/>
    </source>
</evidence>
<dbReference type="InterPro" id="IPR011990">
    <property type="entry name" value="TPR-like_helical_dom_sf"/>
</dbReference>
<dbReference type="VEuPathDB" id="TriTrypDB:ADEAN_000840600"/>
<name>A0A7G2CRS3_9TRYP</name>
<evidence type="ECO:0000313" key="2">
    <source>
        <dbReference type="EMBL" id="CAD2220882.1"/>
    </source>
</evidence>
<sequence>MWSSGLHFIRSAPLRRTTQRHATIVCGCSTRPHSQQSLPKDNLVFYPNFLHQIEQRNYEGATQLFERTYDPQKVSLLSLCQPYEVRDMLLFLCRAYTSLGRMDKVRELFLIGLRDLQSCTVDSSPQLYAVEKGAQQQPSLSLDALHTLETTDVKENSGPSSIQWERPSLLNVSFFNMYLEVLTLRKNFDKNEVLFVLKCMKEVEVSPDALTYHYLIELHIRAGYNPKLLWKEMLVEKGLTPLPATLMALLLHIVPHVEDAMFVVEVTRACLQCGSTVMDKKQMAEMIERWLYTKQPRTDTPAALYRYPPEYIMWLMLELELRCVLDKASFPQYVQKQHMAELLVQCAKSADTQTAEKVLALMDRHGMTKTADILALMVWCWSAGLHVEKALDMIELMGRKGYLDNIDVSRRYIIESLKLPLERHPLQTFVDVITSTALLDRAHRHLLDRRSRGDPVTVHTLDLLVLACCKTGEDRRALHLVSNYMTEWGVPPRANTYNSLLSGNASGRGTVLLRSIYEAMKQSGVSPNNITFRTLIRQAVLLDNIDEAVYYLEQVTTHPGLRVEVEMILPILERAARAGDAETVNRMSQFSLDCDIGIDSNVMTTLMGLLTEAGQSVEVLKGHQPLHDALRSRSPVGRQRARNQIAL</sequence>
<dbReference type="PANTHER" id="PTHR47938">
    <property type="entry name" value="RESPIRATORY COMPLEX I CHAPERONE (CIA84), PUTATIVE (AFU_ORTHOLOGUE AFUA_2G06020)-RELATED"/>
    <property type="match status" value="1"/>
</dbReference>
<dbReference type="EMBL" id="LR877163">
    <property type="protein sequence ID" value="CAD2220882.1"/>
    <property type="molecule type" value="Genomic_DNA"/>
</dbReference>
<dbReference type="Pfam" id="PF13812">
    <property type="entry name" value="PPR_3"/>
    <property type="match status" value="2"/>
</dbReference>
<dbReference type="AlphaFoldDB" id="A0A7G2CRS3"/>
<proteinExistence type="predicted"/>
<keyword evidence="3" id="KW-1185">Reference proteome</keyword>